<protein>
    <submittedName>
        <fullName evidence="10">Sigma-54-dependent Fis family transcriptional regulator</fullName>
    </submittedName>
</protein>
<keyword evidence="1" id="KW-0547">Nucleotide-binding</keyword>
<evidence type="ECO:0000313" key="11">
    <source>
        <dbReference type="Proteomes" id="UP000640426"/>
    </source>
</evidence>
<keyword evidence="3" id="KW-0902">Two-component regulatory system</keyword>
<dbReference type="InterPro" id="IPR058031">
    <property type="entry name" value="AAA_lid_NorR"/>
</dbReference>
<feature type="domain" description="Response regulatory" evidence="9">
    <location>
        <begin position="10"/>
        <end position="121"/>
    </location>
</feature>
<dbReference type="InterPro" id="IPR009057">
    <property type="entry name" value="Homeodomain-like_sf"/>
</dbReference>
<dbReference type="Pfam" id="PF25601">
    <property type="entry name" value="AAA_lid_14"/>
    <property type="match status" value="1"/>
</dbReference>
<dbReference type="CDD" id="cd00009">
    <property type="entry name" value="AAA"/>
    <property type="match status" value="1"/>
</dbReference>
<dbReference type="Gene3D" id="3.40.50.300">
    <property type="entry name" value="P-loop containing nucleotide triphosphate hydrolases"/>
    <property type="match status" value="1"/>
</dbReference>
<dbReference type="SUPFAM" id="SSF52172">
    <property type="entry name" value="CheY-like"/>
    <property type="match status" value="1"/>
</dbReference>
<sequence>MHVDITAETRLLLIGMPGGELRLAATMAREAGAEVIMADQPDAALNILRGASVGLVMIDVMADVAGFVAQLRRERFVVPVIACGIDAPAERAVAAIRGGARDYVPLPSDRMMIAAALAIAATPPATRVVGNHPAFLKAIDYAGAIAPGSLPVSIVGETGTGRALLARAIHVASGRSGPFLAVECNGTASVMVEAELFGHRPGDLAGVPTGRLGKLDEARGGTLFVRDIDRLAPETQGRLMLALMDDRAGFRLIVSSACDLATLVPTGDFRADLAARQSTARIDLPPLRDRAGDIALLAPHLAERTARIEGGAVRPVDAAAVALLGDYPWPGNVRELEDVMRRAVILARGPAIGREDLVLVDGTRMLAIARPQEAGVDGLVGRTVEDVERALILRTLERCRGNRTSASGILGISVRTMRNKLRIFVEAGIPVAPAA</sequence>
<evidence type="ECO:0000259" key="9">
    <source>
        <dbReference type="PROSITE" id="PS50110"/>
    </source>
</evidence>
<evidence type="ECO:0000256" key="1">
    <source>
        <dbReference type="ARBA" id="ARBA00022741"/>
    </source>
</evidence>
<keyword evidence="11" id="KW-1185">Reference proteome</keyword>
<keyword evidence="2" id="KW-0067">ATP-binding</keyword>
<dbReference type="PROSITE" id="PS50110">
    <property type="entry name" value="RESPONSE_REGULATORY"/>
    <property type="match status" value="1"/>
</dbReference>
<dbReference type="CDD" id="cd00156">
    <property type="entry name" value="REC"/>
    <property type="match status" value="1"/>
</dbReference>
<comment type="caution">
    <text evidence="10">The sequence shown here is derived from an EMBL/GenBank/DDBJ whole genome shotgun (WGS) entry which is preliminary data.</text>
</comment>
<keyword evidence="6" id="KW-0804">Transcription</keyword>
<dbReference type="Pfam" id="PF00158">
    <property type="entry name" value="Sigma54_activat"/>
    <property type="match status" value="1"/>
</dbReference>
<reference evidence="11" key="1">
    <citation type="submission" date="2020-12" db="EMBL/GenBank/DDBJ databases">
        <title>Hymenobacter sp.</title>
        <authorList>
            <person name="Kim M.K."/>
        </authorList>
    </citation>
    <scope>NUCLEOTIDE SEQUENCE [LARGE SCALE GENOMIC DNA]</scope>
    <source>
        <strain evidence="11">BT553</strain>
    </source>
</reference>
<evidence type="ECO:0000256" key="4">
    <source>
        <dbReference type="ARBA" id="ARBA00023015"/>
    </source>
</evidence>
<evidence type="ECO:0000313" key="10">
    <source>
        <dbReference type="EMBL" id="MBJ6122067.1"/>
    </source>
</evidence>
<dbReference type="Gene3D" id="3.40.50.2300">
    <property type="match status" value="1"/>
</dbReference>
<dbReference type="Gene3D" id="1.10.10.60">
    <property type="entry name" value="Homeodomain-like"/>
    <property type="match status" value="1"/>
</dbReference>
<dbReference type="PROSITE" id="PS50045">
    <property type="entry name" value="SIGMA54_INTERACT_4"/>
    <property type="match status" value="1"/>
</dbReference>
<evidence type="ECO:0000256" key="2">
    <source>
        <dbReference type="ARBA" id="ARBA00022840"/>
    </source>
</evidence>
<feature type="modified residue" description="4-aspartylphosphate" evidence="7">
    <location>
        <position position="59"/>
    </location>
</feature>
<dbReference type="InterPro" id="IPR011006">
    <property type="entry name" value="CheY-like_superfamily"/>
</dbReference>
<name>A0ABS0XPU0_9SPHN</name>
<dbReference type="SUPFAM" id="SSF46689">
    <property type="entry name" value="Homeodomain-like"/>
    <property type="match status" value="1"/>
</dbReference>
<evidence type="ECO:0000256" key="3">
    <source>
        <dbReference type="ARBA" id="ARBA00023012"/>
    </source>
</evidence>
<evidence type="ECO:0000259" key="8">
    <source>
        <dbReference type="PROSITE" id="PS50045"/>
    </source>
</evidence>
<dbReference type="SUPFAM" id="SSF52540">
    <property type="entry name" value="P-loop containing nucleoside triphosphate hydrolases"/>
    <property type="match status" value="1"/>
</dbReference>
<keyword evidence="4" id="KW-0805">Transcription regulation</keyword>
<proteinExistence type="predicted"/>
<evidence type="ECO:0000256" key="5">
    <source>
        <dbReference type="ARBA" id="ARBA00023125"/>
    </source>
</evidence>
<dbReference type="Gene3D" id="1.10.8.60">
    <property type="match status" value="1"/>
</dbReference>
<dbReference type="Proteomes" id="UP000640426">
    <property type="component" value="Unassembled WGS sequence"/>
</dbReference>
<dbReference type="InterPro" id="IPR001789">
    <property type="entry name" value="Sig_transdc_resp-reg_receiver"/>
</dbReference>
<keyword evidence="7" id="KW-0597">Phosphoprotein</keyword>
<evidence type="ECO:0000256" key="6">
    <source>
        <dbReference type="ARBA" id="ARBA00023163"/>
    </source>
</evidence>
<accession>A0ABS0XPU0</accession>
<keyword evidence="5" id="KW-0238">DNA-binding</keyword>
<dbReference type="InterPro" id="IPR002197">
    <property type="entry name" value="HTH_Fis"/>
</dbReference>
<dbReference type="PANTHER" id="PTHR32071">
    <property type="entry name" value="TRANSCRIPTIONAL REGULATORY PROTEIN"/>
    <property type="match status" value="1"/>
</dbReference>
<dbReference type="EMBL" id="JAELXS010000005">
    <property type="protein sequence ID" value="MBJ6122067.1"/>
    <property type="molecule type" value="Genomic_DNA"/>
</dbReference>
<dbReference type="InterPro" id="IPR002078">
    <property type="entry name" value="Sigma_54_int"/>
</dbReference>
<organism evidence="10 11">
    <name type="scientific">Sphingomonas mollis</name>
    <dbReference type="NCBI Taxonomy" id="2795726"/>
    <lineage>
        <taxon>Bacteria</taxon>
        <taxon>Pseudomonadati</taxon>
        <taxon>Pseudomonadota</taxon>
        <taxon>Alphaproteobacteria</taxon>
        <taxon>Sphingomonadales</taxon>
        <taxon>Sphingomonadaceae</taxon>
        <taxon>Sphingomonas</taxon>
    </lineage>
</organism>
<dbReference type="Pfam" id="PF02954">
    <property type="entry name" value="HTH_8"/>
    <property type="match status" value="1"/>
</dbReference>
<feature type="domain" description="Sigma-54 factor interaction" evidence="8">
    <location>
        <begin position="128"/>
        <end position="345"/>
    </location>
</feature>
<dbReference type="RefSeq" id="WP_199037456.1">
    <property type="nucleotide sequence ID" value="NZ_JAELXS010000005.1"/>
</dbReference>
<gene>
    <name evidence="10" type="ORF">JAO74_09715</name>
</gene>
<dbReference type="InterPro" id="IPR027417">
    <property type="entry name" value="P-loop_NTPase"/>
</dbReference>
<evidence type="ECO:0000256" key="7">
    <source>
        <dbReference type="PROSITE-ProRule" id="PRU00169"/>
    </source>
</evidence>
<dbReference type="PANTHER" id="PTHR32071:SF21">
    <property type="entry name" value="TRANSCRIPTIONAL REGULATORY PROTEIN FLGR"/>
    <property type="match status" value="1"/>
</dbReference>